<accession>A7B8N1</accession>
<name>A7B8N1_MEDG7</name>
<sequence length="35" mass="4066">MLVDHTEIKDNLKFYQSYSDENQIARIHGVATAKE</sequence>
<organism evidence="1 2">
    <name type="scientific">Mediterraneibacter gnavus (strain ATCC 29149 / DSM 114966 / JCM 6515 / VPI C7-9)</name>
    <name type="common">Ruminococcus gnavus</name>
    <dbReference type="NCBI Taxonomy" id="411470"/>
    <lineage>
        <taxon>Bacteria</taxon>
        <taxon>Bacillati</taxon>
        <taxon>Bacillota</taxon>
        <taxon>Clostridia</taxon>
        <taxon>Lachnospirales</taxon>
        <taxon>Lachnospiraceae</taxon>
        <taxon>Mediterraneibacter</taxon>
    </lineage>
</organism>
<dbReference type="PaxDb" id="411470-RUMGNA_03954"/>
<reference evidence="1 2" key="2">
    <citation type="submission" date="2007-06" db="EMBL/GenBank/DDBJ databases">
        <title>Draft genome sequence of Ruminococcus gnavus (ATCC 29149).</title>
        <authorList>
            <person name="Sudarsanam P."/>
            <person name="Ley R."/>
            <person name="Guruge J."/>
            <person name="Turnbaugh P.J."/>
            <person name="Mahowald M."/>
            <person name="Liep D."/>
            <person name="Gordon J."/>
        </authorList>
    </citation>
    <scope>NUCLEOTIDE SEQUENCE [LARGE SCALE GENOMIC DNA]</scope>
    <source>
        <strain evidence="1 2">ATCC 29149</strain>
    </source>
</reference>
<proteinExistence type="predicted"/>
<dbReference type="AlphaFoldDB" id="A7B8N1"/>
<dbReference type="Proteomes" id="UP000004410">
    <property type="component" value="Unassembled WGS sequence"/>
</dbReference>
<evidence type="ECO:0000313" key="2">
    <source>
        <dbReference type="Proteomes" id="UP000004410"/>
    </source>
</evidence>
<comment type="caution">
    <text evidence="1">The sequence shown here is derived from an EMBL/GenBank/DDBJ whole genome shotgun (WGS) entry which is preliminary data.</text>
</comment>
<evidence type="ECO:0000313" key="1">
    <source>
        <dbReference type="EMBL" id="EDN75708.1"/>
    </source>
</evidence>
<dbReference type="EMBL" id="AAYG02000042">
    <property type="protein sequence ID" value="EDN75708.1"/>
    <property type="molecule type" value="Genomic_DNA"/>
</dbReference>
<protein>
    <submittedName>
        <fullName evidence="1">Uncharacterized protein</fullName>
    </submittedName>
</protein>
<gene>
    <name evidence="1" type="ORF">RUMGNA_03954</name>
</gene>
<reference evidence="1 2" key="1">
    <citation type="submission" date="2007-04" db="EMBL/GenBank/DDBJ databases">
        <authorList>
            <person name="Fulton L."/>
            <person name="Clifton S."/>
            <person name="Fulton B."/>
            <person name="Xu J."/>
            <person name="Minx P."/>
            <person name="Pepin K.H."/>
            <person name="Johnson M."/>
            <person name="Thiruvilangam P."/>
            <person name="Bhonagiri V."/>
            <person name="Nash W.E."/>
            <person name="Mardis E.R."/>
            <person name="Wilson R.K."/>
        </authorList>
    </citation>
    <scope>NUCLEOTIDE SEQUENCE [LARGE SCALE GENOMIC DNA]</scope>
    <source>
        <strain evidence="1 2">ATCC 29149</strain>
    </source>
</reference>